<dbReference type="Proteomes" id="UP000828048">
    <property type="component" value="Chromosome 10"/>
</dbReference>
<organism evidence="1 2">
    <name type="scientific">Vaccinium darrowii</name>
    <dbReference type="NCBI Taxonomy" id="229202"/>
    <lineage>
        <taxon>Eukaryota</taxon>
        <taxon>Viridiplantae</taxon>
        <taxon>Streptophyta</taxon>
        <taxon>Embryophyta</taxon>
        <taxon>Tracheophyta</taxon>
        <taxon>Spermatophyta</taxon>
        <taxon>Magnoliopsida</taxon>
        <taxon>eudicotyledons</taxon>
        <taxon>Gunneridae</taxon>
        <taxon>Pentapetalae</taxon>
        <taxon>asterids</taxon>
        <taxon>Ericales</taxon>
        <taxon>Ericaceae</taxon>
        <taxon>Vaccinioideae</taxon>
        <taxon>Vaccinieae</taxon>
        <taxon>Vaccinium</taxon>
    </lineage>
</organism>
<gene>
    <name evidence="1" type="ORF">Vadar_024194</name>
</gene>
<name>A0ACB7XK02_9ERIC</name>
<protein>
    <submittedName>
        <fullName evidence="1">Uncharacterized protein</fullName>
    </submittedName>
</protein>
<dbReference type="EMBL" id="CM037160">
    <property type="protein sequence ID" value="KAH7840982.1"/>
    <property type="molecule type" value="Genomic_DNA"/>
</dbReference>
<keyword evidence="2" id="KW-1185">Reference proteome</keyword>
<accession>A0ACB7XK02</accession>
<comment type="caution">
    <text evidence="1">The sequence shown here is derived from an EMBL/GenBank/DDBJ whole genome shotgun (WGS) entry which is preliminary data.</text>
</comment>
<evidence type="ECO:0000313" key="2">
    <source>
        <dbReference type="Proteomes" id="UP000828048"/>
    </source>
</evidence>
<evidence type="ECO:0000313" key="1">
    <source>
        <dbReference type="EMBL" id="KAH7840982.1"/>
    </source>
</evidence>
<reference evidence="1 2" key="1">
    <citation type="journal article" date="2021" name="Hortic Res">
        <title>High-quality reference genome and annotation aids understanding of berry development for evergreen blueberry (Vaccinium darrowii).</title>
        <authorList>
            <person name="Yu J."/>
            <person name="Hulse-Kemp A.M."/>
            <person name="Babiker E."/>
            <person name="Staton M."/>
        </authorList>
    </citation>
    <scope>NUCLEOTIDE SEQUENCE [LARGE SCALE GENOMIC DNA]</scope>
    <source>
        <strain evidence="2">cv. NJ 8807/NJ 8810</strain>
        <tissue evidence="1">Young leaf</tissue>
    </source>
</reference>
<sequence>MTWVPCCACNGLRRLEVEFCSRRSGSRDSFLEASKWSHLRKGLVFKRALSSPNMLYCSNISKLSLDEYPWVPFARLCKFSGWFTICLQNVYTGNDIYVLEFFLSARSKDNENTLTTLNFILGTMEKNFKTFRLASGKELGELMSLEVIYFQNDQKIQFVQSIQATRDFSRSSIASSVQSSPSVANTRPGFQDANMGTINAEYDLNSDSSSDSDHSFEQSTTSVHMLPKSLIVPMATTRPTPHSLLYVGSRFIRTSRTESNRHE</sequence>
<proteinExistence type="predicted"/>